<reference evidence="2" key="1">
    <citation type="journal article" date="2014" name="Front. Microbiol.">
        <title>High frequency of phylogenetically diverse reductive dehalogenase-homologous genes in deep subseafloor sedimentary metagenomes.</title>
        <authorList>
            <person name="Kawai M."/>
            <person name="Futagami T."/>
            <person name="Toyoda A."/>
            <person name="Takaki Y."/>
            <person name="Nishi S."/>
            <person name="Hori S."/>
            <person name="Arai W."/>
            <person name="Tsubouchi T."/>
            <person name="Morono Y."/>
            <person name="Uchiyama I."/>
            <person name="Ito T."/>
            <person name="Fujiyama A."/>
            <person name="Inagaki F."/>
            <person name="Takami H."/>
        </authorList>
    </citation>
    <scope>NUCLEOTIDE SEQUENCE</scope>
    <source>
        <strain evidence="2">Expedition CK06-06</strain>
    </source>
</reference>
<keyword evidence="1" id="KW-0472">Membrane</keyword>
<dbReference type="AlphaFoldDB" id="X0RW38"/>
<dbReference type="EMBL" id="BARS01000169">
    <property type="protein sequence ID" value="GAF73029.1"/>
    <property type="molecule type" value="Genomic_DNA"/>
</dbReference>
<protein>
    <submittedName>
        <fullName evidence="2">Uncharacterized protein</fullName>
    </submittedName>
</protein>
<evidence type="ECO:0000256" key="1">
    <source>
        <dbReference type="SAM" id="Phobius"/>
    </source>
</evidence>
<proteinExistence type="predicted"/>
<organism evidence="2">
    <name type="scientific">marine sediment metagenome</name>
    <dbReference type="NCBI Taxonomy" id="412755"/>
    <lineage>
        <taxon>unclassified sequences</taxon>
        <taxon>metagenomes</taxon>
        <taxon>ecological metagenomes</taxon>
    </lineage>
</organism>
<comment type="caution">
    <text evidence="2">The sequence shown here is derived from an EMBL/GenBank/DDBJ whole genome shotgun (WGS) entry which is preliminary data.</text>
</comment>
<accession>X0RW38</accession>
<keyword evidence="1" id="KW-1133">Transmembrane helix</keyword>
<gene>
    <name evidence="2" type="ORF">S01H1_00480</name>
</gene>
<keyword evidence="1" id="KW-0812">Transmembrane</keyword>
<sequence>MDDELIGILIEVGIISVIVSGLVSYIVSRNLQKRDWRREDVKEIDVLLTSLFVEAGDNLDTLKANLERKELGERKEYIPFKIDAYRRYCSNMSLKIIQTLGIEAEKHLSKAYNFIDDFNRLHDLDSERLKKQEDRYFHQIKDNLETFIDLFKMRNP</sequence>
<feature type="transmembrane region" description="Helical" evidence="1">
    <location>
        <begin position="6"/>
        <end position="28"/>
    </location>
</feature>
<evidence type="ECO:0000313" key="2">
    <source>
        <dbReference type="EMBL" id="GAF73029.1"/>
    </source>
</evidence>
<name>X0RW38_9ZZZZ</name>